<feature type="domain" description="Cytochrome c" evidence="6">
    <location>
        <begin position="11"/>
        <end position="104"/>
    </location>
</feature>
<dbReference type="Proteomes" id="UP000262371">
    <property type="component" value="Unassembled WGS sequence"/>
</dbReference>
<dbReference type="PROSITE" id="PS51007">
    <property type="entry name" value="CYTC"/>
    <property type="match status" value="1"/>
</dbReference>
<evidence type="ECO:0000313" key="8">
    <source>
        <dbReference type="Proteomes" id="UP000262371"/>
    </source>
</evidence>
<dbReference type="InterPro" id="IPR036909">
    <property type="entry name" value="Cyt_c-like_dom_sf"/>
</dbReference>
<reference evidence="7 8" key="1">
    <citation type="submission" date="2018-08" db="EMBL/GenBank/DDBJ databases">
        <title>Komagataeibacter sp. AV 382.</title>
        <authorList>
            <person name="Skraban J."/>
            <person name="Trcek J."/>
        </authorList>
    </citation>
    <scope>NUCLEOTIDE SEQUENCE [LARGE SCALE GENOMIC DNA]</scope>
    <source>
        <strain evidence="7 8">AV 382</strain>
    </source>
</reference>
<dbReference type="Gene3D" id="1.10.760.10">
    <property type="entry name" value="Cytochrome c-like domain"/>
    <property type="match status" value="1"/>
</dbReference>
<organism evidence="7 8">
    <name type="scientific">Komagataeibacter melaceti</name>
    <dbReference type="NCBI Taxonomy" id="2766577"/>
    <lineage>
        <taxon>Bacteria</taxon>
        <taxon>Pseudomonadati</taxon>
        <taxon>Pseudomonadota</taxon>
        <taxon>Alphaproteobacteria</taxon>
        <taxon>Acetobacterales</taxon>
        <taxon>Acetobacteraceae</taxon>
        <taxon>Komagataeibacter</taxon>
    </lineage>
</organism>
<dbReference type="SUPFAM" id="SSF46626">
    <property type="entry name" value="Cytochrome c"/>
    <property type="match status" value="1"/>
</dbReference>
<feature type="region of interest" description="Disordered" evidence="5">
    <location>
        <begin position="124"/>
        <end position="144"/>
    </location>
</feature>
<gene>
    <name evidence="7" type="ORF">DY926_13370</name>
</gene>
<dbReference type="GO" id="GO:0020037">
    <property type="term" value="F:heme binding"/>
    <property type="evidence" value="ECO:0007669"/>
    <property type="project" value="InterPro"/>
</dbReference>
<protein>
    <submittedName>
        <fullName evidence="7">Cytochrome c</fullName>
    </submittedName>
</protein>
<evidence type="ECO:0000256" key="3">
    <source>
        <dbReference type="ARBA" id="ARBA00023004"/>
    </source>
</evidence>
<dbReference type="PANTHER" id="PTHR35008">
    <property type="entry name" value="BLL4482 PROTEIN-RELATED"/>
    <property type="match status" value="1"/>
</dbReference>
<dbReference type="InterPro" id="IPR051459">
    <property type="entry name" value="Cytochrome_c-type_DH"/>
</dbReference>
<evidence type="ECO:0000256" key="5">
    <source>
        <dbReference type="SAM" id="MobiDB-lite"/>
    </source>
</evidence>
<keyword evidence="3 4" id="KW-0408">Iron</keyword>
<keyword evidence="8" id="KW-1185">Reference proteome</keyword>
<evidence type="ECO:0000313" key="7">
    <source>
        <dbReference type="EMBL" id="RFD19056.1"/>
    </source>
</evidence>
<dbReference type="GO" id="GO:0046872">
    <property type="term" value="F:metal ion binding"/>
    <property type="evidence" value="ECO:0007669"/>
    <property type="project" value="UniProtKB-KW"/>
</dbReference>
<evidence type="ECO:0000256" key="1">
    <source>
        <dbReference type="ARBA" id="ARBA00022617"/>
    </source>
</evidence>
<comment type="caution">
    <text evidence="7">The sequence shown here is derived from an EMBL/GenBank/DDBJ whole genome shotgun (WGS) entry which is preliminary data.</text>
</comment>
<evidence type="ECO:0000256" key="4">
    <source>
        <dbReference type="PROSITE-ProRule" id="PRU00433"/>
    </source>
</evidence>
<dbReference type="OrthoDB" id="70223at2"/>
<dbReference type="Pfam" id="PF00034">
    <property type="entry name" value="Cytochrom_C"/>
    <property type="match status" value="1"/>
</dbReference>
<evidence type="ECO:0000259" key="6">
    <source>
        <dbReference type="PROSITE" id="PS51007"/>
    </source>
</evidence>
<proteinExistence type="predicted"/>
<evidence type="ECO:0000256" key="2">
    <source>
        <dbReference type="ARBA" id="ARBA00022723"/>
    </source>
</evidence>
<keyword evidence="1 4" id="KW-0349">Heme</keyword>
<dbReference type="EMBL" id="QUWV01000130">
    <property type="protein sequence ID" value="RFD19056.1"/>
    <property type="molecule type" value="Genomic_DNA"/>
</dbReference>
<dbReference type="GO" id="GO:0009055">
    <property type="term" value="F:electron transfer activity"/>
    <property type="evidence" value="ECO:0007669"/>
    <property type="project" value="InterPro"/>
</dbReference>
<dbReference type="InterPro" id="IPR009056">
    <property type="entry name" value="Cyt_c-like_dom"/>
</dbReference>
<dbReference type="PANTHER" id="PTHR35008:SF8">
    <property type="entry name" value="ALCOHOL DEHYDROGENASE CYTOCHROME C SUBUNIT"/>
    <property type="match status" value="1"/>
</dbReference>
<dbReference type="AlphaFoldDB" id="A0A371YXT3"/>
<name>A0A371YXT3_9PROT</name>
<keyword evidence="2 4" id="KW-0479">Metal-binding</keyword>
<sequence>MACLSLPMAPAMADEGAALYQSHCAMCHMDGAQGQPGRVPPLAGRMGRLSATGEGRRYVAAVLLNGMMGRIMVGDETYAGFMPVFRMLSDTQVAATLNHLARLPDGAGAAPYTAADIAAARMEKLSPPAVTDRRTMPEARLPPP</sequence>
<accession>A0A371YXT3</accession>